<dbReference type="InterPro" id="IPR003594">
    <property type="entry name" value="HATPase_dom"/>
</dbReference>
<dbReference type="Pfam" id="PF00512">
    <property type="entry name" value="HisKA"/>
    <property type="match status" value="1"/>
</dbReference>
<dbReference type="InterPro" id="IPR050351">
    <property type="entry name" value="BphY/WalK/GraS-like"/>
</dbReference>
<dbReference type="PROSITE" id="PS50109">
    <property type="entry name" value="HIS_KIN"/>
    <property type="match status" value="1"/>
</dbReference>
<keyword evidence="16" id="KW-1185">Reference proteome</keyword>
<evidence type="ECO:0000256" key="12">
    <source>
        <dbReference type="ARBA" id="ARBA00022989"/>
    </source>
</evidence>
<comment type="subcellular location">
    <subcellularLocation>
        <location evidence="2">Cell inner membrane</location>
        <topology evidence="2">Multi-pass membrane protein</topology>
    </subcellularLocation>
</comment>
<organism evidence="15 16">
    <name type="scientific">Neisseria brasiliensis</name>
    <dbReference type="NCBI Taxonomy" id="2666100"/>
    <lineage>
        <taxon>Bacteria</taxon>
        <taxon>Pseudomonadati</taxon>
        <taxon>Pseudomonadota</taxon>
        <taxon>Betaproteobacteria</taxon>
        <taxon>Neisseriales</taxon>
        <taxon>Neisseriaceae</taxon>
        <taxon>Neisseria</taxon>
    </lineage>
</organism>
<proteinExistence type="predicted"/>
<dbReference type="SMART" id="SM00388">
    <property type="entry name" value="HisKA"/>
    <property type="match status" value="1"/>
</dbReference>
<dbReference type="PANTHER" id="PTHR45453">
    <property type="entry name" value="PHOSPHATE REGULON SENSOR PROTEIN PHOR"/>
    <property type="match status" value="1"/>
</dbReference>
<evidence type="ECO:0000256" key="6">
    <source>
        <dbReference type="ARBA" id="ARBA00022553"/>
    </source>
</evidence>
<dbReference type="InterPro" id="IPR003661">
    <property type="entry name" value="HisK_dim/P_dom"/>
</dbReference>
<name>A0A5Q3RV35_9NEIS</name>
<dbReference type="SUPFAM" id="SSF47384">
    <property type="entry name" value="Homodimeric domain of signal transducing histidine kinase"/>
    <property type="match status" value="1"/>
</dbReference>
<dbReference type="InterPro" id="IPR036890">
    <property type="entry name" value="HATPase_C_sf"/>
</dbReference>
<dbReference type="InterPro" id="IPR004358">
    <property type="entry name" value="Sig_transdc_His_kin-like_C"/>
</dbReference>
<keyword evidence="9" id="KW-0547">Nucleotide-binding</keyword>
<comment type="catalytic activity">
    <reaction evidence="1">
        <text>ATP + protein L-histidine = ADP + protein N-phospho-L-histidine.</text>
        <dbReference type="EC" id="2.7.13.3"/>
    </reaction>
</comment>
<gene>
    <name evidence="15" type="primary">phoR</name>
    <name evidence="15" type="ORF">GJU80_01225</name>
</gene>
<keyword evidence="13" id="KW-0902">Two-component regulatory system</keyword>
<accession>A0A5Q3RV35</accession>
<keyword evidence="12" id="KW-1133">Transmembrane helix</keyword>
<evidence type="ECO:0000256" key="10">
    <source>
        <dbReference type="ARBA" id="ARBA00022777"/>
    </source>
</evidence>
<evidence type="ECO:0000256" key="13">
    <source>
        <dbReference type="ARBA" id="ARBA00023012"/>
    </source>
</evidence>
<dbReference type="SUPFAM" id="SSF55785">
    <property type="entry name" value="PYP-like sensor domain (PAS domain)"/>
    <property type="match status" value="1"/>
</dbReference>
<keyword evidence="7" id="KW-0808">Transferase</keyword>
<dbReference type="RefSeq" id="WP_095502633.1">
    <property type="nucleotide sequence ID" value="NZ_CP046027.1"/>
</dbReference>
<evidence type="ECO:0000256" key="11">
    <source>
        <dbReference type="ARBA" id="ARBA00022840"/>
    </source>
</evidence>
<keyword evidence="5" id="KW-1003">Cell membrane</keyword>
<dbReference type="CDD" id="cd00082">
    <property type="entry name" value="HisKA"/>
    <property type="match status" value="1"/>
</dbReference>
<dbReference type="GO" id="GO:0000155">
    <property type="term" value="F:phosphorelay sensor kinase activity"/>
    <property type="evidence" value="ECO:0007669"/>
    <property type="project" value="InterPro"/>
</dbReference>
<dbReference type="InterPro" id="IPR035965">
    <property type="entry name" value="PAS-like_dom_sf"/>
</dbReference>
<sequence>MNNLVYLIPSILGILFAAAAGLAFWGVSGAFIVAFATLSFISLLHIRQMYKLLDWLKNPEPESIPFASGIWDEVFSTLLKQSRNRRKQKRKLKNALMRFNRAAEALPTGVMILDKDMRIEWQNRLSATHFNLNRERDRNGILLNLIRLPEFHAFMEQTEQVQIRLAVPQNHPIPRTLLITRCPFEKNTQMLISQDVSTVEQVQASHTSFVANVSHELRTPLTVINGFLETMRDMPDIPDEQRQQFISLMQKEGSRMLDLLNDLLTLSKLESQHHQEQNKELISLSLLSRQLFESTKTFSDGRHHITEDIEPELSIRGIQPVLYSALSNLAFNAVRYTPEGGKVHISLKPEGEHHVRFSVSDTGPGIAPEHIPRLTERFYRVDTSRSRQSGGTGLGLAIAKHALAAHDTKIEVESALGEGSTFSVLFELAAEMPIDIKL</sequence>
<dbReference type="EC" id="2.7.13.3" evidence="3"/>
<evidence type="ECO:0000256" key="9">
    <source>
        <dbReference type="ARBA" id="ARBA00022741"/>
    </source>
</evidence>
<protein>
    <recommendedName>
        <fullName evidence="3">histidine kinase</fullName>
        <ecNumber evidence="3">2.7.13.3</ecNumber>
    </recommendedName>
</protein>
<evidence type="ECO:0000256" key="7">
    <source>
        <dbReference type="ARBA" id="ARBA00022679"/>
    </source>
</evidence>
<keyword evidence="14" id="KW-0472">Membrane</keyword>
<evidence type="ECO:0000256" key="4">
    <source>
        <dbReference type="ARBA" id="ARBA00022448"/>
    </source>
</evidence>
<dbReference type="Proteomes" id="UP000486297">
    <property type="component" value="Unassembled WGS sequence"/>
</dbReference>
<dbReference type="PANTHER" id="PTHR45453:SF1">
    <property type="entry name" value="PHOSPHATE REGULON SENSOR PROTEIN PHOR"/>
    <property type="match status" value="1"/>
</dbReference>
<dbReference type="InterPro" id="IPR014310">
    <property type="entry name" value="Sig_transdc_His_kinase_PhoR"/>
</dbReference>
<dbReference type="InterPro" id="IPR005467">
    <property type="entry name" value="His_kinase_dom"/>
</dbReference>
<keyword evidence="8" id="KW-0812">Transmembrane</keyword>
<dbReference type="PRINTS" id="PR00344">
    <property type="entry name" value="BCTRLSENSOR"/>
</dbReference>
<dbReference type="GO" id="GO:0005524">
    <property type="term" value="F:ATP binding"/>
    <property type="evidence" value="ECO:0007669"/>
    <property type="project" value="UniProtKB-KW"/>
</dbReference>
<dbReference type="InterPro" id="IPR036097">
    <property type="entry name" value="HisK_dim/P_sf"/>
</dbReference>
<dbReference type="FunFam" id="1.10.287.130:FF:000001">
    <property type="entry name" value="Two-component sensor histidine kinase"/>
    <property type="match status" value="1"/>
</dbReference>
<evidence type="ECO:0000313" key="16">
    <source>
        <dbReference type="Proteomes" id="UP000486297"/>
    </source>
</evidence>
<keyword evidence="6" id="KW-0597">Phosphoprotein</keyword>
<evidence type="ECO:0000256" key="14">
    <source>
        <dbReference type="ARBA" id="ARBA00023136"/>
    </source>
</evidence>
<dbReference type="GO" id="GO:0016036">
    <property type="term" value="P:cellular response to phosphate starvation"/>
    <property type="evidence" value="ECO:0007669"/>
    <property type="project" value="TreeGrafter"/>
</dbReference>
<dbReference type="SMART" id="SM00387">
    <property type="entry name" value="HATPase_c"/>
    <property type="match status" value="1"/>
</dbReference>
<evidence type="ECO:0000256" key="3">
    <source>
        <dbReference type="ARBA" id="ARBA00012438"/>
    </source>
</evidence>
<reference evidence="15" key="1">
    <citation type="journal article" name="Emerg. Infect. Dis.">
        <title>Two cases of a newly characterized neisseria species.</title>
        <authorList>
            <person name="Mustapha M."/>
            <person name="Lemos A.P.S."/>
            <person name="Harrison L.H."/>
            <person name="Vantyne D."/>
            <person name="Sacchi C.T."/>
        </authorList>
    </citation>
    <scope>NUCLEOTIDE SEQUENCE</scope>
    <source>
        <strain evidence="15">N.95.16</strain>
    </source>
</reference>
<evidence type="ECO:0000256" key="5">
    <source>
        <dbReference type="ARBA" id="ARBA00022475"/>
    </source>
</evidence>
<dbReference type="InterPro" id="IPR021766">
    <property type="entry name" value="PhoR_N"/>
</dbReference>
<dbReference type="EMBL" id="WJXO01000001">
    <property type="protein sequence ID" value="MRN37162.1"/>
    <property type="molecule type" value="Genomic_DNA"/>
</dbReference>
<dbReference type="Gene3D" id="3.30.565.10">
    <property type="entry name" value="Histidine kinase-like ATPase, C-terminal domain"/>
    <property type="match status" value="1"/>
</dbReference>
<dbReference type="SUPFAM" id="SSF55874">
    <property type="entry name" value="ATPase domain of HSP90 chaperone/DNA topoisomerase II/histidine kinase"/>
    <property type="match status" value="1"/>
</dbReference>
<evidence type="ECO:0000256" key="8">
    <source>
        <dbReference type="ARBA" id="ARBA00022692"/>
    </source>
</evidence>
<dbReference type="FunFam" id="3.30.565.10:FF:000006">
    <property type="entry name" value="Sensor histidine kinase WalK"/>
    <property type="match status" value="1"/>
</dbReference>
<keyword evidence="4" id="KW-0813">Transport</keyword>
<dbReference type="NCBIfam" id="TIGR02966">
    <property type="entry name" value="phoR_proteo"/>
    <property type="match status" value="1"/>
</dbReference>
<comment type="caution">
    <text evidence="15">The sequence shown here is derived from an EMBL/GenBank/DDBJ whole genome shotgun (WGS) entry which is preliminary data.</text>
</comment>
<keyword evidence="11" id="KW-0067">ATP-binding</keyword>
<dbReference type="AlphaFoldDB" id="A0A5Q3RV35"/>
<dbReference type="Pfam" id="PF02518">
    <property type="entry name" value="HATPase_c"/>
    <property type="match status" value="1"/>
</dbReference>
<dbReference type="GO" id="GO:0005886">
    <property type="term" value="C:plasma membrane"/>
    <property type="evidence" value="ECO:0007669"/>
    <property type="project" value="UniProtKB-SubCell"/>
</dbReference>
<dbReference type="Pfam" id="PF11808">
    <property type="entry name" value="PhoR"/>
    <property type="match status" value="1"/>
</dbReference>
<evidence type="ECO:0000313" key="15">
    <source>
        <dbReference type="EMBL" id="MRN37162.1"/>
    </source>
</evidence>
<dbReference type="Gene3D" id="1.10.287.130">
    <property type="match status" value="1"/>
</dbReference>
<evidence type="ECO:0000256" key="1">
    <source>
        <dbReference type="ARBA" id="ARBA00000085"/>
    </source>
</evidence>
<dbReference type="GO" id="GO:0004721">
    <property type="term" value="F:phosphoprotein phosphatase activity"/>
    <property type="evidence" value="ECO:0007669"/>
    <property type="project" value="InterPro"/>
</dbReference>
<evidence type="ECO:0000256" key="2">
    <source>
        <dbReference type="ARBA" id="ARBA00004429"/>
    </source>
</evidence>
<keyword evidence="10 15" id="KW-0418">Kinase</keyword>